<reference evidence="3" key="1">
    <citation type="submission" date="2022-12" db="EMBL/GenBank/DDBJ databases">
        <authorList>
            <person name="Webb A."/>
        </authorList>
    </citation>
    <scope>NUCLEOTIDE SEQUENCE</scope>
    <source>
        <strain evidence="3">Hp1</strain>
    </source>
</reference>
<evidence type="ECO:0000313" key="4">
    <source>
        <dbReference type="Proteomes" id="UP001162031"/>
    </source>
</evidence>
<name>A0AAV0UJL9_HYABA</name>
<evidence type="ECO:0000256" key="1">
    <source>
        <dbReference type="SAM" id="MobiDB-lite"/>
    </source>
</evidence>
<comment type="caution">
    <text evidence="3">The sequence shown here is derived from an EMBL/GenBank/DDBJ whole genome shotgun (WGS) entry which is preliminary data.</text>
</comment>
<evidence type="ECO:0000313" key="3">
    <source>
        <dbReference type="EMBL" id="CAI5736647.1"/>
    </source>
</evidence>
<evidence type="ECO:0000256" key="2">
    <source>
        <dbReference type="SAM" id="Phobius"/>
    </source>
</evidence>
<keyword evidence="2" id="KW-0472">Membrane</keyword>
<organism evidence="3 4">
    <name type="scientific">Hyaloperonospora brassicae</name>
    <name type="common">Brassica downy mildew</name>
    <name type="synonym">Peronospora brassicae</name>
    <dbReference type="NCBI Taxonomy" id="162125"/>
    <lineage>
        <taxon>Eukaryota</taxon>
        <taxon>Sar</taxon>
        <taxon>Stramenopiles</taxon>
        <taxon>Oomycota</taxon>
        <taxon>Peronosporomycetes</taxon>
        <taxon>Peronosporales</taxon>
        <taxon>Peronosporaceae</taxon>
        <taxon>Hyaloperonospora</taxon>
    </lineage>
</organism>
<keyword evidence="2" id="KW-0812">Transmembrane</keyword>
<keyword evidence="4" id="KW-1185">Reference proteome</keyword>
<feature type="region of interest" description="Disordered" evidence="1">
    <location>
        <begin position="310"/>
        <end position="365"/>
    </location>
</feature>
<dbReference type="EMBL" id="CANTFL010001315">
    <property type="protein sequence ID" value="CAI5736647.1"/>
    <property type="molecule type" value="Genomic_DNA"/>
</dbReference>
<keyword evidence="2" id="KW-1133">Transmembrane helix</keyword>
<feature type="region of interest" description="Disordered" evidence="1">
    <location>
        <begin position="51"/>
        <end position="126"/>
    </location>
</feature>
<feature type="region of interest" description="Disordered" evidence="1">
    <location>
        <begin position="1"/>
        <end position="20"/>
    </location>
</feature>
<proteinExistence type="predicted"/>
<protein>
    <submittedName>
        <fullName evidence="3">Uncharacterized protein</fullName>
    </submittedName>
</protein>
<feature type="transmembrane region" description="Helical" evidence="2">
    <location>
        <begin position="414"/>
        <end position="433"/>
    </location>
</feature>
<feature type="compositionally biased region" description="Low complexity" evidence="1">
    <location>
        <begin position="114"/>
        <end position="126"/>
    </location>
</feature>
<feature type="compositionally biased region" description="Polar residues" evidence="1">
    <location>
        <begin position="343"/>
        <end position="354"/>
    </location>
</feature>
<dbReference type="Proteomes" id="UP001162031">
    <property type="component" value="Unassembled WGS sequence"/>
</dbReference>
<accession>A0AAV0UJL9</accession>
<sequence length="442" mass="48105">MFMETVSLSDDAPAAGSMEQLPSATVVDVDALESPFAESFAGERRTKNAAIAVSVPDSREKCTTGSPDARGSSPSESASGQGHGSRVEGHVAVNVETGHKDGAGGVDQNRSHHQQQQQRPVLPPLRVSTQTVLAEDRDYVDATLFSPEVSRHAMEVAHRRAKAIANEVKELMEVEVQVSSPPKVKLSPAEAVGIISGAFVSSLQRAKQLVKPETKEYDLLSGTSPLATMSKLDDLDTDGDGLQLSPEALQSNGKHFCSQKLRPALKRLSAYSTVAALEPDKRALGAQSQKQKQMKKKIVWHEDVLDADEEFCEDDSSKQETRSLMNGDDDAVSAGSGSPPPQLVNTSNTTSEHATPQGRKKRKKLVRSMMRRLTPREKEELYRERPDLMIVPNWAQKYREDLAGEDTSRWNTGLLGLIAGLTVLLLVFVFFIVRQRAAATAA</sequence>
<gene>
    <name evidence="3" type="ORF">HBR001_LOCUS6893</name>
</gene>
<dbReference type="AlphaFoldDB" id="A0AAV0UJL9"/>